<evidence type="ECO:0000259" key="3">
    <source>
        <dbReference type="PROSITE" id="PS51186"/>
    </source>
</evidence>
<dbReference type="PANTHER" id="PTHR43877">
    <property type="entry name" value="AMINOALKYLPHOSPHONATE N-ACETYLTRANSFERASE-RELATED-RELATED"/>
    <property type="match status" value="1"/>
</dbReference>
<dbReference type="InterPro" id="IPR016181">
    <property type="entry name" value="Acyl_CoA_acyltransferase"/>
</dbReference>
<dbReference type="PROSITE" id="PS51186">
    <property type="entry name" value="GNAT"/>
    <property type="match status" value="1"/>
</dbReference>
<dbReference type="EMBL" id="VATY01000001">
    <property type="protein sequence ID" value="TMM59375.1"/>
    <property type="molecule type" value="Genomic_DNA"/>
</dbReference>
<dbReference type="OrthoDB" id="9796129at2"/>
<evidence type="ECO:0000313" key="4">
    <source>
        <dbReference type="EMBL" id="TMM59375.1"/>
    </source>
</evidence>
<keyword evidence="5" id="KW-1185">Reference proteome</keyword>
<gene>
    <name evidence="4" type="ORF">FEE95_08070</name>
</gene>
<proteinExistence type="predicted"/>
<dbReference type="Gene3D" id="3.40.630.30">
    <property type="match status" value="1"/>
</dbReference>
<dbReference type="SUPFAM" id="SSF55729">
    <property type="entry name" value="Acyl-CoA N-acyltransferases (Nat)"/>
    <property type="match status" value="1"/>
</dbReference>
<reference evidence="4 5" key="1">
    <citation type="submission" date="2019-05" db="EMBL/GenBank/DDBJ databases">
        <authorList>
            <person name="Zhang J.-Y."/>
            <person name="Feg X."/>
            <person name="Du Z.-J."/>
        </authorList>
    </citation>
    <scope>NUCLEOTIDE SEQUENCE [LARGE SCALE GENOMIC DNA]</scope>
    <source>
        <strain evidence="4 5">RZ26</strain>
    </source>
</reference>
<feature type="domain" description="N-acetyltransferase" evidence="3">
    <location>
        <begin position="9"/>
        <end position="146"/>
    </location>
</feature>
<sequence>MNLIMKNEIEIRLATIEDLPAIEKVGDTLFDNPIKRNRAIEFFEDPRHHLFLAFNSKEVVGMASAFHYVHPDKDPELFMNEVGVIAAFQNQGIGRTLVKRLWEYAQELGCKEAWIGTEKSNIAAQKCYKASGGTPDDEPFILYEFE</sequence>
<keyword evidence="1 4" id="KW-0808">Transferase</keyword>
<keyword evidence="2" id="KW-0012">Acyltransferase</keyword>
<accession>A0A5S3PWK1</accession>
<dbReference type="InterPro" id="IPR050832">
    <property type="entry name" value="Bact_Acetyltransf"/>
</dbReference>
<dbReference type="GO" id="GO:0016747">
    <property type="term" value="F:acyltransferase activity, transferring groups other than amino-acyl groups"/>
    <property type="evidence" value="ECO:0007669"/>
    <property type="project" value="InterPro"/>
</dbReference>
<dbReference type="AlphaFoldDB" id="A0A5S3PWK1"/>
<dbReference type="CDD" id="cd04301">
    <property type="entry name" value="NAT_SF"/>
    <property type="match status" value="1"/>
</dbReference>
<evidence type="ECO:0000256" key="1">
    <source>
        <dbReference type="ARBA" id="ARBA00022679"/>
    </source>
</evidence>
<dbReference type="Pfam" id="PF00583">
    <property type="entry name" value="Acetyltransf_1"/>
    <property type="match status" value="1"/>
</dbReference>
<protein>
    <submittedName>
        <fullName evidence="4">GNAT family N-acetyltransferase</fullName>
    </submittedName>
</protein>
<dbReference type="Proteomes" id="UP000310314">
    <property type="component" value="Unassembled WGS sequence"/>
</dbReference>
<comment type="caution">
    <text evidence="4">The sequence shown here is derived from an EMBL/GenBank/DDBJ whole genome shotgun (WGS) entry which is preliminary data.</text>
</comment>
<organism evidence="4 5">
    <name type="scientific">Maribacter algarum</name>
    <name type="common">ex Zhang et al. 2020</name>
    <dbReference type="NCBI Taxonomy" id="2578118"/>
    <lineage>
        <taxon>Bacteria</taxon>
        <taxon>Pseudomonadati</taxon>
        <taxon>Bacteroidota</taxon>
        <taxon>Flavobacteriia</taxon>
        <taxon>Flavobacteriales</taxon>
        <taxon>Flavobacteriaceae</taxon>
        <taxon>Maribacter</taxon>
    </lineage>
</organism>
<evidence type="ECO:0000256" key="2">
    <source>
        <dbReference type="ARBA" id="ARBA00023315"/>
    </source>
</evidence>
<name>A0A5S3PWK1_9FLAO</name>
<dbReference type="InterPro" id="IPR000182">
    <property type="entry name" value="GNAT_dom"/>
</dbReference>
<evidence type="ECO:0000313" key="5">
    <source>
        <dbReference type="Proteomes" id="UP000310314"/>
    </source>
</evidence>